<dbReference type="GO" id="GO:0006260">
    <property type="term" value="P:DNA replication"/>
    <property type="evidence" value="ECO:0007669"/>
    <property type="project" value="UniProtKB-UniRule"/>
</dbReference>
<feature type="domain" description="SMC hinge" evidence="7">
    <location>
        <begin position="530"/>
        <end position="641"/>
    </location>
</feature>
<dbReference type="Pfam" id="PF06470">
    <property type="entry name" value="SMC_hinge"/>
    <property type="match status" value="1"/>
</dbReference>
<dbReference type="GO" id="GO:0005694">
    <property type="term" value="C:chromosome"/>
    <property type="evidence" value="ECO:0007669"/>
    <property type="project" value="InterPro"/>
</dbReference>
<feature type="binding site" evidence="6">
    <location>
        <begin position="42"/>
        <end position="49"/>
    </location>
    <ligand>
        <name>ATP</name>
        <dbReference type="ChEBI" id="CHEBI:30616"/>
    </ligand>
</feature>
<dbReference type="InterPro" id="IPR010935">
    <property type="entry name" value="SMC_hinge"/>
</dbReference>
<dbReference type="PANTHER" id="PTHR43977">
    <property type="entry name" value="STRUCTURAL MAINTENANCE OF CHROMOSOMES PROTEIN 3"/>
    <property type="match status" value="1"/>
</dbReference>
<keyword evidence="2 6" id="KW-0547">Nucleotide-binding</keyword>
<keyword evidence="1 6" id="KW-0963">Cytoplasm</keyword>
<evidence type="ECO:0000256" key="6">
    <source>
        <dbReference type="HAMAP-Rule" id="MF_01894"/>
    </source>
</evidence>
<keyword evidence="3 6" id="KW-0067">ATP-binding</keyword>
<evidence type="ECO:0000256" key="1">
    <source>
        <dbReference type="ARBA" id="ARBA00022490"/>
    </source>
</evidence>
<evidence type="ECO:0000313" key="8">
    <source>
        <dbReference type="EMBL" id="SDW48799.1"/>
    </source>
</evidence>
<dbReference type="GO" id="GO:0030261">
    <property type="term" value="P:chromosome condensation"/>
    <property type="evidence" value="ECO:0007669"/>
    <property type="project" value="InterPro"/>
</dbReference>
<dbReference type="NCBIfam" id="TIGR02168">
    <property type="entry name" value="SMC_prok_B"/>
    <property type="match status" value="1"/>
</dbReference>
<feature type="coiled-coil region" evidence="6">
    <location>
        <begin position="873"/>
        <end position="985"/>
    </location>
</feature>
<protein>
    <recommendedName>
        <fullName evidence="6">Chromosome partition protein Smc</fullName>
    </recommendedName>
</protein>
<sequence>MFAGTKTGTKVRLKSLEIKGFKSFADKTVVSFDEGITGIIGPNGCGKSNIIDSIRWVIGEQKISALRSENLEALVFNGSKTRSPSGLAEVSLTFENTKNLLPTEFSTVTVTRRFYKNGESEYRLNDVSCRLKDIHNLFLDTGVSTDSYAIIELGMVDDIIKDKENSRRRMLEQAAGITIYKTRKKEAKNKLDATEQDLARIEDLLFEINNQLKTLENQAKKAEKYYEIKKEYKEVSIELTKAALEGFNLTYKDLNEQQENETNKRIQLEAEIATEEAALEQEKVGFIEKERALQSMQHEFNELLQHLRSKENEKNLATQKLHYLKEKEGSLKDFLEKAEGQLKTIGDSIEYTQLQVGEEEARLQELQDRVETAKMDIEDKRRIFDEKRSGVDALRGRYQQIQRNQFDAEKKVAVADTSIQNLQRAHAQLAEEQQNRAYQLQQLNTELQEKEESLEAKRIDLQQLQEQHERTKEQILETQSQLEVLRNQLAEENRKLDAKKNEYDLLKSLIDSMEGYPESIKFLHKNPSWNHAAPILSDIIYVKEAYRAAVENVLEPYLNYYVVNNLQEGLQAIQLLDEHKKGKANFFMLEKFAAVNVETHQPAHTIKAMDVIEVDAQYRKLAEYLLGNVYIGENEEALNNSNGAVVLEKNGKYVKGKYTLTGGSVGLFEGKKIGRAKNLEKLHEEIVAQEAVVNALKADIQAKHNEVIGFNEQLKEHAIKQTENEINQLTNQVFATRNRIENLQAAQQNAQQRIEEIELRRQDEQDAISATREALQQLNEALQHTGEEMKMVEQDYQQAEQEYNFASAQYNESNLQLTRQQSKITTLKQELVFKENQLNDLHLQIQSNSTQLTEASANIKEGEEALLGSEDLLLELMRKKEAEEQKLNEADQSYYNLRNQLQEKESELRHKVKNKEAIDHLVTEIKDKLNELKLQLAGMKERLSVEFKIELDEILDQVRTTDASIEELQASSDRMKKRLENMGEVNPTAIEAFTEMKKRYEFILEQKNDLVSAKESLLQTIQEVEATANQQFLDTFNQVRENFQRVFKALFTEEDTADMILVNPENLAETGIDIIAKPKGKRPSSITQLSGGEKTLTATALLFAIYLIKPAPFCILDEVDAPLDDANVGKFTQMIKKFSDNSQFIIVTHNKQTMGAVDVIYGVTMQEPGVSKLVPVDFRSLSN</sequence>
<dbReference type="CDD" id="cd03278">
    <property type="entry name" value="ABC_SMC_barmotin"/>
    <property type="match status" value="1"/>
</dbReference>
<feature type="coiled-coil region" evidence="6">
    <location>
        <begin position="679"/>
        <end position="844"/>
    </location>
</feature>
<dbReference type="Gene3D" id="3.40.50.300">
    <property type="entry name" value="P-loop containing nucleotide triphosphate hydrolases"/>
    <property type="match status" value="2"/>
</dbReference>
<keyword evidence="9" id="KW-1185">Reference proteome</keyword>
<evidence type="ECO:0000256" key="5">
    <source>
        <dbReference type="ARBA" id="ARBA00023125"/>
    </source>
</evidence>
<dbReference type="GO" id="GO:0016887">
    <property type="term" value="F:ATP hydrolysis activity"/>
    <property type="evidence" value="ECO:0007669"/>
    <property type="project" value="InterPro"/>
</dbReference>
<reference evidence="8 9" key="1">
    <citation type="submission" date="2016-10" db="EMBL/GenBank/DDBJ databases">
        <authorList>
            <person name="Varghese N."/>
            <person name="Submissions S."/>
        </authorList>
    </citation>
    <scope>NUCLEOTIDE SEQUENCE [LARGE SCALE GENOMIC DNA]</scope>
    <source>
        <strain evidence="8 9">DSM 25353</strain>
    </source>
</reference>
<dbReference type="InterPro" id="IPR036277">
    <property type="entry name" value="SMC_hinge_sf"/>
</dbReference>
<dbReference type="HAMAP" id="MF_01894">
    <property type="entry name" value="Smc_prok"/>
    <property type="match status" value="1"/>
</dbReference>
<comment type="similarity">
    <text evidence="6">Belongs to the SMC family.</text>
</comment>
<evidence type="ECO:0000256" key="4">
    <source>
        <dbReference type="ARBA" id="ARBA00023054"/>
    </source>
</evidence>
<comment type="caution">
    <text evidence="8">The sequence shown here is derived from an EMBL/GenBank/DDBJ whole genome shotgun (WGS) entry which is preliminary data.</text>
</comment>
<feature type="coiled-coil region" evidence="6">
    <location>
        <begin position="412"/>
        <end position="509"/>
    </location>
</feature>
<evidence type="ECO:0000313" key="9">
    <source>
        <dbReference type="Proteomes" id="UP000198711"/>
    </source>
</evidence>
<feature type="coiled-coil region" evidence="6">
    <location>
        <begin position="177"/>
        <end position="383"/>
    </location>
</feature>
<gene>
    <name evidence="6" type="primary">smc</name>
    <name evidence="8" type="ORF">SAMN05444410_10398</name>
</gene>
<evidence type="ECO:0000256" key="3">
    <source>
        <dbReference type="ARBA" id="ARBA00022840"/>
    </source>
</evidence>
<comment type="domain">
    <text evidence="6">Contains large globular domains required for ATP hydrolysis at each terminus and a third globular domain forming a flexible hinge near the middle of the molecule. These domains are separated by coiled-coil structures.</text>
</comment>
<comment type="subcellular location">
    <subcellularLocation>
        <location evidence="6">Cytoplasm</location>
    </subcellularLocation>
</comment>
<accession>A0A8X8IE46</accession>
<proteinExistence type="inferred from homology"/>
<dbReference type="InterPro" id="IPR027417">
    <property type="entry name" value="P-loop_NTPase"/>
</dbReference>
<dbReference type="GO" id="GO:0003677">
    <property type="term" value="F:DNA binding"/>
    <property type="evidence" value="ECO:0007669"/>
    <property type="project" value="UniProtKB-UniRule"/>
</dbReference>
<dbReference type="SUPFAM" id="SSF52540">
    <property type="entry name" value="P-loop containing nucleoside triphosphate hydrolases"/>
    <property type="match status" value="1"/>
</dbReference>
<dbReference type="Gene3D" id="3.30.70.1620">
    <property type="match status" value="1"/>
</dbReference>
<dbReference type="Gene3D" id="1.20.1060.20">
    <property type="match status" value="1"/>
</dbReference>
<dbReference type="InterPro" id="IPR003395">
    <property type="entry name" value="RecF/RecN/SMC_N"/>
</dbReference>
<dbReference type="Proteomes" id="UP000198711">
    <property type="component" value="Unassembled WGS sequence"/>
</dbReference>
<dbReference type="EMBL" id="FNNO01000003">
    <property type="protein sequence ID" value="SDW48799.1"/>
    <property type="molecule type" value="Genomic_DNA"/>
</dbReference>
<name>A0A8X8IE46_9BACT</name>
<evidence type="ECO:0000259" key="7">
    <source>
        <dbReference type="SMART" id="SM00968"/>
    </source>
</evidence>
<dbReference type="SUPFAM" id="SSF75553">
    <property type="entry name" value="Smc hinge domain"/>
    <property type="match status" value="1"/>
</dbReference>
<dbReference type="InterPro" id="IPR011890">
    <property type="entry name" value="SMC_prok"/>
</dbReference>
<dbReference type="GO" id="GO:0007062">
    <property type="term" value="P:sister chromatid cohesion"/>
    <property type="evidence" value="ECO:0007669"/>
    <property type="project" value="InterPro"/>
</dbReference>
<dbReference type="InterPro" id="IPR024704">
    <property type="entry name" value="SMC"/>
</dbReference>
<evidence type="ECO:0000256" key="2">
    <source>
        <dbReference type="ARBA" id="ARBA00022741"/>
    </source>
</evidence>
<keyword evidence="4 6" id="KW-0175">Coiled coil</keyword>
<dbReference type="Pfam" id="PF02463">
    <property type="entry name" value="SMC_N"/>
    <property type="match status" value="2"/>
</dbReference>
<dbReference type="GO" id="GO:0007059">
    <property type="term" value="P:chromosome segregation"/>
    <property type="evidence" value="ECO:0007669"/>
    <property type="project" value="UniProtKB-UniRule"/>
</dbReference>
<dbReference type="AlphaFoldDB" id="A0A8X8IE46"/>
<dbReference type="GO" id="GO:0005737">
    <property type="term" value="C:cytoplasm"/>
    <property type="evidence" value="ECO:0007669"/>
    <property type="project" value="UniProtKB-SubCell"/>
</dbReference>
<comment type="subunit">
    <text evidence="6">Homodimer.</text>
</comment>
<keyword evidence="5 6" id="KW-0238">DNA-binding</keyword>
<dbReference type="GO" id="GO:0005524">
    <property type="term" value="F:ATP binding"/>
    <property type="evidence" value="ECO:0007669"/>
    <property type="project" value="UniProtKB-UniRule"/>
</dbReference>
<dbReference type="PIRSF" id="PIRSF005719">
    <property type="entry name" value="SMC"/>
    <property type="match status" value="1"/>
</dbReference>
<comment type="function">
    <text evidence="6">Required for chromosome condensation and partitioning.</text>
</comment>
<dbReference type="SMART" id="SM00968">
    <property type="entry name" value="SMC_hinge"/>
    <property type="match status" value="1"/>
</dbReference>
<organism evidence="8 9">
    <name type="scientific">Hydrobacter penzbergensis</name>
    <dbReference type="NCBI Taxonomy" id="1235997"/>
    <lineage>
        <taxon>Bacteria</taxon>
        <taxon>Pseudomonadati</taxon>
        <taxon>Bacteroidota</taxon>
        <taxon>Chitinophagia</taxon>
        <taxon>Chitinophagales</taxon>
        <taxon>Chitinophagaceae</taxon>
        <taxon>Hydrobacter</taxon>
    </lineage>
</organism>